<dbReference type="EMBL" id="JSAQ01000001">
    <property type="protein sequence ID" value="KGO06888.1"/>
    <property type="molecule type" value="Genomic_DNA"/>
</dbReference>
<dbReference type="Pfam" id="PF00551">
    <property type="entry name" value="Formyl_trans_N"/>
    <property type="match status" value="1"/>
</dbReference>
<dbReference type="GO" id="GO:0006189">
    <property type="term" value="P:'de novo' IMP biosynthetic process"/>
    <property type="evidence" value="ECO:0007669"/>
    <property type="project" value="InterPro"/>
</dbReference>
<dbReference type="CDD" id="cd08645">
    <property type="entry name" value="FMT_core_GART"/>
    <property type="match status" value="1"/>
</dbReference>
<dbReference type="PANTHER" id="PTHR43369:SF2">
    <property type="entry name" value="PHOSPHORIBOSYLGLYCINAMIDE FORMYLTRANSFERASE"/>
    <property type="match status" value="1"/>
</dbReference>
<evidence type="ECO:0000256" key="3">
    <source>
        <dbReference type="ARBA" id="ARBA00022679"/>
    </source>
</evidence>
<accession>A0A0A2GWK7</accession>
<comment type="pathway">
    <text evidence="1">Purine metabolism; IMP biosynthesis via de novo pathway; N(2)-formyl-N(1)-(5-phospho-D-ribosyl)glycinamide from N(1)-(5-phospho-D-ribosyl)glycinamide (10-formyl THF route): step 1/1.</text>
</comment>
<dbReference type="PANTHER" id="PTHR43369">
    <property type="entry name" value="PHOSPHORIBOSYLGLYCINAMIDE FORMYLTRANSFERASE"/>
    <property type="match status" value="1"/>
</dbReference>
<dbReference type="KEGG" id="ddo:I597_0577"/>
<proteinExistence type="predicted"/>
<keyword evidence="7" id="KW-1185">Reference proteome</keyword>
<feature type="domain" description="Formyl transferase N-terminal" evidence="5">
    <location>
        <begin position="2"/>
        <end position="192"/>
    </location>
</feature>
<dbReference type="InterPro" id="IPR004607">
    <property type="entry name" value="GART"/>
</dbReference>
<dbReference type="EC" id="2.1.2.2" evidence="2"/>
<keyword evidence="3 6" id="KW-0808">Transferase</keyword>
<evidence type="ECO:0000313" key="7">
    <source>
        <dbReference type="Proteomes" id="UP000030140"/>
    </source>
</evidence>
<dbReference type="Proteomes" id="UP000030140">
    <property type="component" value="Unassembled WGS sequence"/>
</dbReference>
<dbReference type="GO" id="GO:0004644">
    <property type="term" value="F:phosphoribosylglycinamide formyltransferase activity"/>
    <property type="evidence" value="ECO:0007669"/>
    <property type="project" value="UniProtKB-EC"/>
</dbReference>
<name>A0A0A2GWK7_9FLAO</name>
<comment type="caution">
    <text evidence="6">The sequence shown here is derived from an EMBL/GenBank/DDBJ whole genome shotgun (WGS) entry which is preliminary data.</text>
</comment>
<evidence type="ECO:0000259" key="5">
    <source>
        <dbReference type="Pfam" id="PF00551"/>
    </source>
</evidence>
<dbReference type="RefSeq" id="WP_035326138.1">
    <property type="nucleotide sequence ID" value="NZ_CP015125.1"/>
</dbReference>
<sequence length="197" mass="22241">MKRIVIFASGNGTNAQRIIEYFRDRTDAQVVQVLTNNPRAKVLQRATKLDVPALSFSRKAFYKSDDVLHLLTATKPDLIVLAGFLWLFPEKIISAFPDKVINIHPALLPNFGGKGMYGMNVHEAVYAFAKAEYLKNPTQKIHTGITIHKVTPEYDKGDFLFQAKVEVTPEDTPEAIAEKIHQLEYTHFPEVIAKFLS</sequence>
<dbReference type="SUPFAM" id="SSF53328">
    <property type="entry name" value="Formyltransferase"/>
    <property type="match status" value="1"/>
</dbReference>
<dbReference type="Gene3D" id="3.40.50.170">
    <property type="entry name" value="Formyl transferase, N-terminal domain"/>
    <property type="match status" value="1"/>
</dbReference>
<dbReference type="GO" id="GO:0005829">
    <property type="term" value="C:cytosol"/>
    <property type="evidence" value="ECO:0007669"/>
    <property type="project" value="TreeGrafter"/>
</dbReference>
<dbReference type="InterPro" id="IPR002376">
    <property type="entry name" value="Formyl_transf_N"/>
</dbReference>
<evidence type="ECO:0000313" key="6">
    <source>
        <dbReference type="EMBL" id="KGO06888.1"/>
    </source>
</evidence>
<organism evidence="6 7">
    <name type="scientific">Dokdonia donghaensis DSW-1</name>
    <dbReference type="NCBI Taxonomy" id="1300343"/>
    <lineage>
        <taxon>Bacteria</taxon>
        <taxon>Pseudomonadati</taxon>
        <taxon>Bacteroidota</taxon>
        <taxon>Flavobacteriia</taxon>
        <taxon>Flavobacteriales</taxon>
        <taxon>Flavobacteriaceae</taxon>
        <taxon>Dokdonia</taxon>
    </lineage>
</organism>
<evidence type="ECO:0000256" key="4">
    <source>
        <dbReference type="ARBA" id="ARBA00022755"/>
    </source>
</evidence>
<dbReference type="AlphaFoldDB" id="A0A0A2GWK7"/>
<dbReference type="PATRIC" id="fig|1300343.5.peg.584"/>
<reference evidence="6 7" key="1">
    <citation type="submission" date="2014-10" db="EMBL/GenBank/DDBJ databases">
        <title>Draft genome sequence of the proteorhodopsin-containing marine bacterium Dokdonia donghaensis.</title>
        <authorList>
            <person name="Gomez-Consarnau L."/>
            <person name="Gonzalez J.M."/>
            <person name="Riedel T."/>
            <person name="Jaenicke S."/>
            <person name="Wagner-Doebler I."/>
            <person name="Fuhrman J.A."/>
        </authorList>
    </citation>
    <scope>NUCLEOTIDE SEQUENCE [LARGE SCALE GENOMIC DNA]</scope>
    <source>
        <strain evidence="6 7">DSW-1</strain>
    </source>
</reference>
<keyword evidence="4" id="KW-0658">Purine biosynthesis</keyword>
<evidence type="ECO:0000256" key="2">
    <source>
        <dbReference type="ARBA" id="ARBA00012254"/>
    </source>
</evidence>
<dbReference type="OrthoDB" id="9806170at2"/>
<dbReference type="InterPro" id="IPR036477">
    <property type="entry name" value="Formyl_transf_N_sf"/>
</dbReference>
<protein>
    <recommendedName>
        <fullName evidence="2">phosphoribosylglycinamide formyltransferase 1</fullName>
        <ecNumber evidence="2">2.1.2.2</ecNumber>
    </recommendedName>
</protein>
<gene>
    <name evidence="6" type="ORF">NV36_08535</name>
</gene>
<evidence type="ECO:0000256" key="1">
    <source>
        <dbReference type="ARBA" id="ARBA00005054"/>
    </source>
</evidence>